<accession>M7B3D7</accession>
<name>M7B3D7_CHEMY</name>
<sequence>MALGVHRGLGLGAIGSGKPAAVLMGPAAGQIPSCQLAAYQQKESAAENEMSALKPFNERVEIQLPPILQSPTCIPLSVIHFQSLRCNCQHPSPLLNLPLQVLYERVR</sequence>
<proteinExistence type="predicted"/>
<dbReference type="EMBL" id="KB552681">
    <property type="protein sequence ID" value="EMP30000.1"/>
    <property type="molecule type" value="Genomic_DNA"/>
</dbReference>
<reference evidence="2" key="1">
    <citation type="journal article" date="2013" name="Nat. Genet.">
        <title>The draft genomes of soft-shell turtle and green sea turtle yield insights into the development and evolution of the turtle-specific body plan.</title>
        <authorList>
            <person name="Wang Z."/>
            <person name="Pascual-Anaya J."/>
            <person name="Zadissa A."/>
            <person name="Li W."/>
            <person name="Niimura Y."/>
            <person name="Huang Z."/>
            <person name="Li C."/>
            <person name="White S."/>
            <person name="Xiong Z."/>
            <person name="Fang D."/>
            <person name="Wang B."/>
            <person name="Ming Y."/>
            <person name="Chen Y."/>
            <person name="Zheng Y."/>
            <person name="Kuraku S."/>
            <person name="Pignatelli M."/>
            <person name="Herrero J."/>
            <person name="Beal K."/>
            <person name="Nozawa M."/>
            <person name="Li Q."/>
            <person name="Wang J."/>
            <person name="Zhang H."/>
            <person name="Yu L."/>
            <person name="Shigenobu S."/>
            <person name="Wang J."/>
            <person name="Liu J."/>
            <person name="Flicek P."/>
            <person name="Searle S."/>
            <person name="Wang J."/>
            <person name="Kuratani S."/>
            <person name="Yin Y."/>
            <person name="Aken B."/>
            <person name="Zhang G."/>
            <person name="Irie N."/>
        </authorList>
    </citation>
    <scope>NUCLEOTIDE SEQUENCE [LARGE SCALE GENOMIC DNA]</scope>
</reference>
<keyword evidence="2" id="KW-1185">Reference proteome</keyword>
<dbReference type="Proteomes" id="UP000031443">
    <property type="component" value="Unassembled WGS sequence"/>
</dbReference>
<gene>
    <name evidence="1" type="ORF">UY3_12895</name>
</gene>
<evidence type="ECO:0000313" key="2">
    <source>
        <dbReference type="Proteomes" id="UP000031443"/>
    </source>
</evidence>
<evidence type="ECO:0000313" key="1">
    <source>
        <dbReference type="EMBL" id="EMP30000.1"/>
    </source>
</evidence>
<dbReference type="AlphaFoldDB" id="M7B3D7"/>
<organism evidence="1 2">
    <name type="scientific">Chelonia mydas</name>
    <name type="common">Green sea-turtle</name>
    <name type="synonym">Chelonia agassizi</name>
    <dbReference type="NCBI Taxonomy" id="8469"/>
    <lineage>
        <taxon>Eukaryota</taxon>
        <taxon>Metazoa</taxon>
        <taxon>Chordata</taxon>
        <taxon>Craniata</taxon>
        <taxon>Vertebrata</taxon>
        <taxon>Euteleostomi</taxon>
        <taxon>Archelosauria</taxon>
        <taxon>Testudinata</taxon>
        <taxon>Testudines</taxon>
        <taxon>Cryptodira</taxon>
        <taxon>Durocryptodira</taxon>
        <taxon>Americhelydia</taxon>
        <taxon>Chelonioidea</taxon>
        <taxon>Cheloniidae</taxon>
        <taxon>Chelonia</taxon>
    </lineage>
</organism>
<protein>
    <submittedName>
        <fullName evidence="1">Uncharacterized protein</fullName>
    </submittedName>
</protein>